<dbReference type="InterPro" id="IPR050659">
    <property type="entry name" value="Peptidase_M24B"/>
</dbReference>
<dbReference type="InterPro" id="IPR036005">
    <property type="entry name" value="Creatinase/aminopeptidase-like"/>
</dbReference>
<dbReference type="InterPro" id="IPR000994">
    <property type="entry name" value="Pept_M24"/>
</dbReference>
<dbReference type="Gene3D" id="3.90.230.10">
    <property type="entry name" value="Creatinase/methionine aminopeptidase superfamily"/>
    <property type="match status" value="1"/>
</dbReference>
<organism evidence="3 4">
    <name type="scientific">Pantoea septica</name>
    <dbReference type="NCBI Taxonomy" id="472695"/>
    <lineage>
        <taxon>Bacteria</taxon>
        <taxon>Pseudomonadati</taxon>
        <taxon>Pseudomonadota</taxon>
        <taxon>Gammaproteobacteria</taxon>
        <taxon>Enterobacterales</taxon>
        <taxon>Erwiniaceae</taxon>
        <taxon>Pantoea</taxon>
    </lineage>
</organism>
<keyword evidence="4" id="KW-1185">Reference proteome</keyword>
<dbReference type="PANTHER" id="PTHR46112:SF2">
    <property type="entry name" value="XAA-PRO AMINOPEPTIDASE P-RELATED"/>
    <property type="match status" value="1"/>
</dbReference>
<proteinExistence type="predicted"/>
<sequence length="362" mass="40635">MSERLETLQRALAEWQLDALLLTRRDNIAWLTQGASYYVVERAEIGVGSLLIFPDRVWLLAPENEMPRILAEEPLPFACEIGRYPWYGSLETALAACRPARLGSDAPLASTLNMEPRLPRLRQGLNEDEKQRFRQLGREAASIVEEVARTLRPGISERDVEAAIVGRCLARGIRPVCTLVAADERIALYKHPVPGTKRLARKMLITLGAERLGLNVSLTRMVHIGDPDEALKQRIGALASIHADMLQAIAINRRWQDFFAQIQQAYRRHGWPEGWREHHQGGPAGYGCRDWIVTPDTPGSIAADTAHAWNPTLSGVKSEDTLLVTEEGVEWLTRSGDWPLIEIARDGQRWQLADWLILPLSS</sequence>
<accession>A0ABX3UWK3</accession>
<dbReference type="InterPro" id="IPR029149">
    <property type="entry name" value="Creatin/AminoP/Spt16_N"/>
</dbReference>
<comment type="caution">
    <text evidence="3">The sequence shown here is derived from an EMBL/GenBank/DDBJ whole genome shotgun (WGS) entry which is preliminary data.</text>
</comment>
<gene>
    <name evidence="3" type="ORF">HA46_02085</name>
</gene>
<dbReference type="SUPFAM" id="SSF55920">
    <property type="entry name" value="Creatinase/aminopeptidase"/>
    <property type="match status" value="1"/>
</dbReference>
<evidence type="ECO:0000259" key="1">
    <source>
        <dbReference type="Pfam" id="PF00557"/>
    </source>
</evidence>
<name>A0ABX3UWK3_9GAMM</name>
<dbReference type="EMBL" id="MLJJ01000003">
    <property type="protein sequence ID" value="ORN02955.1"/>
    <property type="molecule type" value="Genomic_DNA"/>
</dbReference>
<reference evidence="3 4" key="1">
    <citation type="journal article" date="2017" name="Antonie Van Leeuwenhoek">
        <title>Phylogenomic resolution of the bacterial genus Pantoea and its relationship with Erwinia and Tatumella.</title>
        <authorList>
            <person name="Palmer M."/>
            <person name="Steenkamp E.T."/>
            <person name="Coetzee M.P."/>
            <person name="Chan W.Y."/>
            <person name="van Zyl E."/>
            <person name="De Maayer P."/>
            <person name="Coutinho T.A."/>
            <person name="Blom J."/>
            <person name="Smits T.H."/>
            <person name="Duffy B."/>
            <person name="Venter S.N."/>
        </authorList>
    </citation>
    <scope>NUCLEOTIDE SEQUENCE [LARGE SCALE GENOMIC DNA]</scope>
    <source>
        <strain evidence="3 4">LMG 5345</strain>
    </source>
</reference>
<evidence type="ECO:0000259" key="2">
    <source>
        <dbReference type="Pfam" id="PF01321"/>
    </source>
</evidence>
<dbReference type="Pfam" id="PF01321">
    <property type="entry name" value="Creatinase_N"/>
    <property type="match status" value="1"/>
</dbReference>
<evidence type="ECO:0000313" key="3">
    <source>
        <dbReference type="EMBL" id="ORN02955.1"/>
    </source>
</evidence>
<dbReference type="CDD" id="cd01066">
    <property type="entry name" value="APP_MetAP"/>
    <property type="match status" value="1"/>
</dbReference>
<dbReference type="RefSeq" id="WP_084882032.1">
    <property type="nucleotide sequence ID" value="NZ_DALZCT010000001.1"/>
</dbReference>
<dbReference type="InterPro" id="IPR000587">
    <property type="entry name" value="Creatinase_N"/>
</dbReference>
<evidence type="ECO:0008006" key="5">
    <source>
        <dbReference type="Google" id="ProtNLM"/>
    </source>
</evidence>
<evidence type="ECO:0000313" key="4">
    <source>
        <dbReference type="Proteomes" id="UP000193785"/>
    </source>
</evidence>
<dbReference type="SUPFAM" id="SSF53092">
    <property type="entry name" value="Creatinase/prolidase N-terminal domain"/>
    <property type="match status" value="1"/>
</dbReference>
<dbReference type="Proteomes" id="UP000193785">
    <property type="component" value="Unassembled WGS sequence"/>
</dbReference>
<feature type="domain" description="Peptidase M24" evidence="1">
    <location>
        <begin position="132"/>
        <end position="326"/>
    </location>
</feature>
<protein>
    <recommendedName>
        <fullName evidence="5">Peptidase M24 domain-containing protein</fullName>
    </recommendedName>
</protein>
<feature type="domain" description="Creatinase N-terminal" evidence="2">
    <location>
        <begin position="4"/>
        <end position="105"/>
    </location>
</feature>
<dbReference type="Gene3D" id="3.40.350.10">
    <property type="entry name" value="Creatinase/prolidase N-terminal domain"/>
    <property type="match status" value="1"/>
</dbReference>
<dbReference type="Pfam" id="PF00557">
    <property type="entry name" value="Peptidase_M24"/>
    <property type="match status" value="1"/>
</dbReference>
<dbReference type="PANTHER" id="PTHR46112">
    <property type="entry name" value="AMINOPEPTIDASE"/>
    <property type="match status" value="1"/>
</dbReference>